<reference evidence="1 2" key="1">
    <citation type="submission" date="2009-08" db="EMBL/GenBank/DDBJ databases">
        <authorList>
            <person name="Weinstock G."/>
            <person name="Sodergren E."/>
            <person name="Clifton S."/>
            <person name="Fulton L."/>
            <person name="Fulton B."/>
            <person name="Courtney L."/>
            <person name="Fronick C."/>
            <person name="Harrison M."/>
            <person name="Strong C."/>
            <person name="Farmer C."/>
            <person name="Delahaunty K."/>
            <person name="Markovic C."/>
            <person name="Hall O."/>
            <person name="Minx P."/>
            <person name="Tomlinson C."/>
            <person name="Mitreva M."/>
            <person name="Nelson J."/>
            <person name="Hou S."/>
            <person name="Wollam A."/>
            <person name="Pepin K.H."/>
            <person name="Johnson M."/>
            <person name="Bhonagiri V."/>
            <person name="Nash W.E."/>
            <person name="Warren W."/>
            <person name="Chinwalla A."/>
            <person name="Mardis E.R."/>
            <person name="Wilson R.K."/>
        </authorList>
    </citation>
    <scope>NUCLEOTIDE SEQUENCE [LARGE SCALE GENOMIC DNA]</scope>
    <source>
        <strain evidence="1 2">L1-82</strain>
    </source>
</reference>
<proteinExistence type="predicted"/>
<dbReference type="HOGENOM" id="CLU_3276052_0_0_9"/>
<dbReference type="EMBL" id="ABYJ02000042">
    <property type="protein sequence ID" value="EEV02216.1"/>
    <property type="molecule type" value="Genomic_DNA"/>
</dbReference>
<protein>
    <submittedName>
        <fullName evidence="1">Uncharacterized protein</fullName>
    </submittedName>
</protein>
<dbReference type="AlphaFoldDB" id="C7G7I3"/>
<accession>C7G7I3</accession>
<evidence type="ECO:0000313" key="2">
    <source>
        <dbReference type="Proteomes" id="UP000004828"/>
    </source>
</evidence>
<name>C7G7I3_9FIRM</name>
<sequence>MSTLFIQHHVLENMVSLYLHELSEKEEILDGYEVYTQLFCV</sequence>
<gene>
    <name evidence="1" type="ORF">ROSINTL182_05857</name>
</gene>
<evidence type="ECO:0000313" key="1">
    <source>
        <dbReference type="EMBL" id="EEV02216.1"/>
    </source>
</evidence>
<comment type="caution">
    <text evidence="1">The sequence shown here is derived from an EMBL/GenBank/DDBJ whole genome shotgun (WGS) entry which is preliminary data.</text>
</comment>
<dbReference type="Proteomes" id="UP000004828">
    <property type="component" value="Unassembled WGS sequence"/>
</dbReference>
<organism evidence="1 2">
    <name type="scientific">Roseburia intestinalis L1-82</name>
    <dbReference type="NCBI Taxonomy" id="536231"/>
    <lineage>
        <taxon>Bacteria</taxon>
        <taxon>Bacillati</taxon>
        <taxon>Bacillota</taxon>
        <taxon>Clostridia</taxon>
        <taxon>Lachnospirales</taxon>
        <taxon>Lachnospiraceae</taxon>
        <taxon>Roseburia</taxon>
    </lineage>
</organism>